<keyword evidence="8" id="KW-0812">Transmembrane</keyword>
<comment type="similarity">
    <text evidence="7">Belongs to the class I-like SAM-binding methyltransferase superfamily. EFM4 family.</text>
</comment>
<dbReference type="Ensembl" id="ENSXETT00000070731">
    <property type="protein sequence ID" value="ENSXETP00000097210"/>
    <property type="gene ID" value="ENSXETG00000030721"/>
</dbReference>
<evidence type="ECO:0000256" key="4">
    <source>
        <dbReference type="ARBA" id="ARBA00022691"/>
    </source>
</evidence>
<organism evidence="10">
    <name type="scientific">Xenopus tropicalis</name>
    <name type="common">Western clawed frog</name>
    <name type="synonym">Silurana tropicalis</name>
    <dbReference type="NCBI Taxonomy" id="8364"/>
    <lineage>
        <taxon>Eukaryota</taxon>
        <taxon>Metazoa</taxon>
        <taxon>Chordata</taxon>
        <taxon>Craniata</taxon>
        <taxon>Vertebrata</taxon>
        <taxon>Euteleostomi</taxon>
        <taxon>Amphibia</taxon>
        <taxon>Batrachia</taxon>
        <taxon>Anura</taxon>
        <taxon>Pipoidea</taxon>
        <taxon>Pipidae</taxon>
        <taxon>Xenopodinae</taxon>
        <taxon>Xenopus</taxon>
        <taxon>Silurana</taxon>
    </lineage>
</organism>
<feature type="transmembrane region" description="Helical" evidence="8">
    <location>
        <begin position="221"/>
        <end position="243"/>
    </location>
</feature>
<dbReference type="SUPFAM" id="SSF53335">
    <property type="entry name" value="S-adenosyl-L-methionine-dependent methyltransferases"/>
    <property type="match status" value="1"/>
</dbReference>
<dbReference type="PANTHER" id="PTHR12843:SF5">
    <property type="entry name" value="EEF1A LYSINE METHYLTRANSFERASE 2"/>
    <property type="match status" value="1"/>
</dbReference>
<evidence type="ECO:0000256" key="7">
    <source>
        <dbReference type="HAMAP-Rule" id="MF_03188"/>
    </source>
</evidence>
<keyword evidence="2 7" id="KW-0489">Methyltransferase</keyword>
<keyword evidence="5 7" id="KW-0539">Nucleus</keyword>
<protein>
    <recommendedName>
        <fullName evidence="7">EEF1A lysine methyltransferase 2</fullName>
        <ecNumber evidence="7">2.1.1.-</ecNumber>
    </recommendedName>
    <alternativeName>
        <fullName evidence="7">Methyltransferase-like protein 10</fullName>
    </alternativeName>
    <alternativeName>
        <fullName evidence="7">Protein-lysine N-methyltransferase METTL10</fullName>
    </alternativeName>
</protein>
<keyword evidence="4 7" id="KW-0949">S-adenosyl-L-methionine</keyword>
<dbReference type="InterPro" id="IPR029063">
    <property type="entry name" value="SAM-dependent_MTases_sf"/>
</dbReference>
<comment type="function">
    <text evidence="7">Protein-lysine methyltransferase that selectively catalyzes the trimethylation of EEF1A at 'Lys-318'.</text>
</comment>
<evidence type="ECO:0000256" key="1">
    <source>
        <dbReference type="ARBA" id="ARBA00022490"/>
    </source>
</evidence>
<dbReference type="GO" id="GO:0032259">
    <property type="term" value="P:methylation"/>
    <property type="evidence" value="ECO:0007669"/>
    <property type="project" value="UniProtKB-KW"/>
</dbReference>
<dbReference type="GO" id="GO:0005737">
    <property type="term" value="C:cytoplasm"/>
    <property type="evidence" value="ECO:0007669"/>
    <property type="project" value="UniProtKB-SubCell"/>
</dbReference>
<dbReference type="InterPro" id="IPR025714">
    <property type="entry name" value="Methyltranfer_dom"/>
</dbReference>
<dbReference type="GO" id="GO:0005634">
    <property type="term" value="C:nucleus"/>
    <property type="evidence" value="ECO:0007669"/>
    <property type="project" value="UniProtKB-SubCell"/>
</dbReference>
<dbReference type="FunCoup" id="A0A6I8SWI2">
    <property type="interactions" value="3119"/>
</dbReference>
<keyword evidence="8" id="KW-1133">Transmembrane helix</keyword>
<gene>
    <name evidence="7" type="primary">EEF1AKMT2</name>
    <name evidence="7" type="synonym">METTL10</name>
</gene>
<dbReference type="Bgee" id="ENSXETG00000030721">
    <property type="expression patterns" value="Expressed in ovary and 14 other cell types or tissues"/>
</dbReference>
<dbReference type="EC" id="2.1.1.-" evidence="7"/>
<dbReference type="InterPro" id="IPR026635">
    <property type="entry name" value="Efm4/METTL10"/>
</dbReference>
<accession>A0A6I8SWI2</accession>
<keyword evidence="3 7" id="KW-0808">Transferase</keyword>
<reference evidence="10" key="2">
    <citation type="submission" date="2020-05" db="UniProtKB">
        <authorList>
            <consortium name="Ensembl"/>
        </authorList>
    </citation>
    <scope>IDENTIFICATION</scope>
</reference>
<name>A0A6I8SWI2_XENTR</name>
<feature type="domain" description="Methyltransferase" evidence="9">
    <location>
        <begin position="62"/>
        <end position="184"/>
    </location>
</feature>
<dbReference type="PANTHER" id="PTHR12843">
    <property type="entry name" value="PROTEIN-LYSINE N-METHYLTRANSFERASE METTL10"/>
    <property type="match status" value="1"/>
</dbReference>
<comment type="subcellular location">
    <subcellularLocation>
        <location evidence="7">Cytoplasm</location>
    </subcellularLocation>
    <subcellularLocation>
        <location evidence="7">Nucleus</location>
    </subcellularLocation>
</comment>
<proteinExistence type="inferred from homology"/>
<dbReference type="AlphaFoldDB" id="A0A6I8SWI2"/>
<dbReference type="InParanoid" id="A0A6I8SWI2"/>
<evidence type="ECO:0000256" key="6">
    <source>
        <dbReference type="ARBA" id="ARBA00049497"/>
    </source>
</evidence>
<dbReference type="Gene3D" id="3.40.50.150">
    <property type="entry name" value="Vaccinia Virus protein VP39"/>
    <property type="match status" value="1"/>
</dbReference>
<evidence type="ECO:0000256" key="5">
    <source>
        <dbReference type="ARBA" id="ARBA00023242"/>
    </source>
</evidence>
<evidence type="ECO:0000259" key="9">
    <source>
        <dbReference type="Pfam" id="PF13847"/>
    </source>
</evidence>
<sequence length="303" mass="34472">MTNEEEFSPSALGTKAHWDAVYSRELQSFKEYGDEGEIWFGEGSMARVIRWLNAHKVPQTASILDIGTGNGMLLVELAKSGYCNLTGIDYSSDAVELAKSICEKEGVSQNAQLQVTDFLEDFHPSQQFDVCLDKGTFDAVSLDPTGATEKREQYVRSLCQALKAQGLFIITSCNWTKEELLSQFGEGKGLHAARNWGSTFTCFPRISTPAICSLLLYTQRVILYTCWSFSCALHIPFWCLLVLQSLNSRMSFQHPHLVLEARQVTALLHWYYRGETTLERLGKNRKMFIYSFFNYMHLCIKYI</sequence>
<evidence type="ECO:0000313" key="10">
    <source>
        <dbReference type="Ensembl" id="ENSXETP00000097210"/>
    </source>
</evidence>
<dbReference type="GO" id="GO:0016279">
    <property type="term" value="F:protein-lysine N-methyltransferase activity"/>
    <property type="evidence" value="ECO:0007669"/>
    <property type="project" value="UniProtKB-UniRule"/>
</dbReference>
<evidence type="ECO:0000256" key="8">
    <source>
        <dbReference type="SAM" id="Phobius"/>
    </source>
</evidence>
<dbReference type="FunFam" id="3.40.50.150:FF:000172">
    <property type="entry name" value="EEF1A lysine methyltransferase 2"/>
    <property type="match status" value="1"/>
</dbReference>
<dbReference type="GeneTree" id="ENSGT00390000013399"/>
<evidence type="ECO:0000256" key="2">
    <source>
        <dbReference type="ARBA" id="ARBA00022603"/>
    </source>
</evidence>
<dbReference type="CDD" id="cd02440">
    <property type="entry name" value="AdoMet_MTases"/>
    <property type="match status" value="1"/>
</dbReference>
<reference evidence="10" key="1">
    <citation type="journal article" date="2010" name="Science">
        <title>The genome of the Western clawed frog Xenopus tropicalis.</title>
        <authorList>
            <person name="Hellsten U."/>
            <person name="Harland R.M."/>
            <person name="Gilchrist M.J."/>
            <person name="Hendrix D."/>
            <person name="Jurka J."/>
            <person name="Kapitonov V."/>
            <person name="Ovcharenko I."/>
            <person name="Putnam N.H."/>
            <person name="Shu S."/>
            <person name="Taher L."/>
            <person name="Blitz I.L."/>
            <person name="Blumberg B."/>
            <person name="Dichmann D.S."/>
            <person name="Dubchak I."/>
            <person name="Amaya E."/>
            <person name="Detter J.C."/>
            <person name="Fletcher R."/>
            <person name="Gerhard D.S."/>
            <person name="Goodstein D."/>
            <person name="Graves T."/>
            <person name="Grigoriev I.V."/>
            <person name="Grimwood J."/>
            <person name="Kawashima T."/>
            <person name="Lindquist E."/>
            <person name="Lucas S.M."/>
            <person name="Mead P.E."/>
            <person name="Mitros T."/>
            <person name="Ogino H."/>
            <person name="Ohta Y."/>
            <person name="Poliakov A.V."/>
            <person name="Pollet N."/>
            <person name="Robert J."/>
            <person name="Salamov A."/>
            <person name="Sater A.K."/>
            <person name="Schmutz J."/>
            <person name="Terry A."/>
            <person name="Vize P.D."/>
            <person name="Warren W.C."/>
            <person name="Wells D."/>
            <person name="Wills A."/>
            <person name="Wilson R.K."/>
            <person name="Zimmerman L.B."/>
            <person name="Zorn A.M."/>
            <person name="Grainger R."/>
            <person name="Grammer T."/>
            <person name="Khokha M.K."/>
            <person name="Richardson P.M."/>
            <person name="Rokhsar D.S."/>
        </authorList>
    </citation>
    <scope>NUCLEOTIDE SEQUENCE [LARGE SCALE GENOMIC DNA]</scope>
    <source>
        <strain evidence="10">Nigerian</strain>
    </source>
</reference>
<keyword evidence="1 7" id="KW-0963">Cytoplasm</keyword>
<keyword evidence="8" id="KW-0472">Membrane</keyword>
<dbReference type="Pfam" id="PF13847">
    <property type="entry name" value="Methyltransf_31"/>
    <property type="match status" value="1"/>
</dbReference>
<comment type="catalytic activity">
    <reaction evidence="6">
        <text>L-lysyl-[protein] + 3 S-adenosyl-L-methionine = N(6),N(6),N(6)-trimethyl-L-lysyl-[protein] + 3 S-adenosyl-L-homocysteine + 3 H(+)</text>
        <dbReference type="Rhea" id="RHEA:54192"/>
        <dbReference type="Rhea" id="RHEA-COMP:9752"/>
        <dbReference type="Rhea" id="RHEA-COMP:13826"/>
        <dbReference type="ChEBI" id="CHEBI:15378"/>
        <dbReference type="ChEBI" id="CHEBI:29969"/>
        <dbReference type="ChEBI" id="CHEBI:57856"/>
        <dbReference type="ChEBI" id="CHEBI:59789"/>
        <dbReference type="ChEBI" id="CHEBI:61961"/>
    </reaction>
    <physiologicalReaction direction="left-to-right" evidence="6">
        <dbReference type="Rhea" id="RHEA:54193"/>
    </physiologicalReaction>
</comment>
<evidence type="ECO:0000256" key="3">
    <source>
        <dbReference type="ARBA" id="ARBA00022679"/>
    </source>
</evidence>
<dbReference type="HAMAP" id="MF_03188">
    <property type="entry name" value="Methyltr_EFM4"/>
    <property type="match status" value="1"/>
</dbReference>